<accession>A0ABT3JBB9</accession>
<dbReference type="Proteomes" id="UP001526246">
    <property type="component" value="Unassembled WGS sequence"/>
</dbReference>
<dbReference type="RefSeq" id="WP_264880112.1">
    <property type="nucleotide sequence ID" value="NZ_JAPDOB010000001.1"/>
</dbReference>
<feature type="transmembrane region" description="Helical" evidence="1">
    <location>
        <begin position="25"/>
        <end position="44"/>
    </location>
</feature>
<reference evidence="2 3" key="1">
    <citation type="submission" date="2022-10" db="EMBL/GenBank/DDBJ databases">
        <title>Sphingomonas sp.</title>
        <authorList>
            <person name="Jin C."/>
        </authorList>
    </citation>
    <scope>NUCLEOTIDE SEQUENCE [LARGE SCALE GENOMIC DNA]</scope>
    <source>
        <strain evidence="2 3">BN140010</strain>
    </source>
</reference>
<proteinExistence type="predicted"/>
<evidence type="ECO:0000313" key="3">
    <source>
        <dbReference type="Proteomes" id="UP001526246"/>
    </source>
</evidence>
<feature type="transmembrane region" description="Helical" evidence="1">
    <location>
        <begin position="64"/>
        <end position="82"/>
    </location>
</feature>
<keyword evidence="3" id="KW-1185">Reference proteome</keyword>
<protein>
    <submittedName>
        <fullName evidence="2">Uncharacterized protein</fullName>
    </submittedName>
</protein>
<keyword evidence="1" id="KW-1133">Transmembrane helix</keyword>
<evidence type="ECO:0000256" key="1">
    <source>
        <dbReference type="SAM" id="Phobius"/>
    </source>
</evidence>
<keyword evidence="1" id="KW-0812">Transmembrane</keyword>
<evidence type="ECO:0000313" key="2">
    <source>
        <dbReference type="EMBL" id="MCW3796355.1"/>
    </source>
</evidence>
<dbReference type="EMBL" id="JAPDOB010000001">
    <property type="protein sequence ID" value="MCW3796355.1"/>
    <property type="molecule type" value="Genomic_DNA"/>
</dbReference>
<sequence length="85" mass="9176">MAETYWLPVGLSAWVAFLLVRRRKLWFSLASIVGALVATGTWAARLALDGVPMAQWREGGLDDLFFLSVITAVGGAALAAAVRER</sequence>
<comment type="caution">
    <text evidence="2">The sequence shown here is derived from an EMBL/GenBank/DDBJ whole genome shotgun (WGS) entry which is preliminary data.</text>
</comment>
<keyword evidence="1" id="KW-0472">Membrane</keyword>
<name>A0ABT3JBB9_9SPHN</name>
<gene>
    <name evidence="2" type="ORF">OMW55_00835</name>
</gene>
<organism evidence="2 3">
    <name type="scientific">Sphingomonas arvum</name>
    <dbReference type="NCBI Taxonomy" id="2992113"/>
    <lineage>
        <taxon>Bacteria</taxon>
        <taxon>Pseudomonadati</taxon>
        <taxon>Pseudomonadota</taxon>
        <taxon>Alphaproteobacteria</taxon>
        <taxon>Sphingomonadales</taxon>
        <taxon>Sphingomonadaceae</taxon>
        <taxon>Sphingomonas</taxon>
    </lineage>
</organism>